<dbReference type="PROSITE" id="PS50846">
    <property type="entry name" value="HMA_2"/>
    <property type="match status" value="1"/>
</dbReference>
<comment type="caution">
    <text evidence="3">The sequence shown here is derived from an EMBL/GenBank/DDBJ whole genome shotgun (WGS) entry which is preliminary data.</text>
</comment>
<sequence>MVSALIFIVFVLIAAALIIIWVKRQNSAPDTYPAGSVLTLHITGMHCEKCSASVMQALNALNGVHAEVDLKNNCAAVKLSESVFSKTLKEAVAERGFKVSGIQVKQKADAQ</sequence>
<dbReference type="Gene3D" id="3.30.70.100">
    <property type="match status" value="1"/>
</dbReference>
<dbReference type="InterPro" id="IPR036163">
    <property type="entry name" value="HMA_dom_sf"/>
</dbReference>
<proteinExistence type="predicted"/>
<evidence type="ECO:0000313" key="3">
    <source>
        <dbReference type="EMBL" id="ERJ91747.1"/>
    </source>
</evidence>
<dbReference type="Proteomes" id="UP000016649">
    <property type="component" value="Unassembled WGS sequence"/>
</dbReference>
<accession>A0ABN0NWL7</accession>
<dbReference type="InterPro" id="IPR006121">
    <property type="entry name" value="HMA_dom"/>
</dbReference>
<keyword evidence="1" id="KW-0472">Membrane</keyword>
<keyword evidence="4" id="KW-1185">Reference proteome</keyword>
<reference evidence="3 4" key="1">
    <citation type="submission" date="2013-08" db="EMBL/GenBank/DDBJ databases">
        <authorList>
            <person name="Weinstock G."/>
            <person name="Sodergren E."/>
            <person name="Wylie T."/>
            <person name="Fulton L."/>
            <person name="Fulton R."/>
            <person name="Fronick C."/>
            <person name="O'Laughlin M."/>
            <person name="Godfrey J."/>
            <person name="Miner T."/>
            <person name="Herter B."/>
            <person name="Appelbaum E."/>
            <person name="Cordes M."/>
            <person name="Lek S."/>
            <person name="Wollam A."/>
            <person name="Pepin K.H."/>
            <person name="Palsikar V.B."/>
            <person name="Mitreva M."/>
            <person name="Wilson R.K."/>
        </authorList>
    </citation>
    <scope>NUCLEOTIDE SEQUENCE [LARGE SCALE GENOMIC DNA]</scope>
    <source>
        <strain evidence="3 4">ATCC 700332</strain>
    </source>
</reference>
<feature type="transmembrane region" description="Helical" evidence="1">
    <location>
        <begin position="6"/>
        <end position="22"/>
    </location>
</feature>
<dbReference type="CDD" id="cd00371">
    <property type="entry name" value="HMA"/>
    <property type="match status" value="1"/>
</dbReference>
<protein>
    <submittedName>
        <fullName evidence="3">Heavy metal-associated domain protein</fullName>
    </submittedName>
</protein>
<dbReference type="Pfam" id="PF00403">
    <property type="entry name" value="HMA"/>
    <property type="match status" value="1"/>
</dbReference>
<dbReference type="RefSeq" id="WP_021686144.1">
    <property type="nucleotide sequence ID" value="NZ_KI260554.1"/>
</dbReference>
<evidence type="ECO:0000256" key="1">
    <source>
        <dbReference type="SAM" id="Phobius"/>
    </source>
</evidence>
<organism evidence="3 4">
    <name type="scientific">Treponema lecithinolyticum ATCC 700332</name>
    <dbReference type="NCBI Taxonomy" id="1321815"/>
    <lineage>
        <taxon>Bacteria</taxon>
        <taxon>Pseudomonadati</taxon>
        <taxon>Spirochaetota</taxon>
        <taxon>Spirochaetia</taxon>
        <taxon>Spirochaetales</taxon>
        <taxon>Treponemataceae</taxon>
        <taxon>Treponema</taxon>
    </lineage>
</organism>
<name>A0ABN0NWL7_TRELE</name>
<evidence type="ECO:0000313" key="4">
    <source>
        <dbReference type="Proteomes" id="UP000016649"/>
    </source>
</evidence>
<dbReference type="SUPFAM" id="SSF55008">
    <property type="entry name" value="HMA, heavy metal-associated domain"/>
    <property type="match status" value="1"/>
</dbReference>
<evidence type="ECO:0000259" key="2">
    <source>
        <dbReference type="PROSITE" id="PS50846"/>
    </source>
</evidence>
<gene>
    <name evidence="3" type="ORF">HMPREF9193_01971</name>
</gene>
<keyword evidence="1" id="KW-1133">Transmembrane helix</keyword>
<dbReference type="EMBL" id="AWVH01000043">
    <property type="protein sequence ID" value="ERJ91747.1"/>
    <property type="molecule type" value="Genomic_DNA"/>
</dbReference>
<feature type="domain" description="HMA" evidence="2">
    <location>
        <begin position="36"/>
        <end position="100"/>
    </location>
</feature>
<keyword evidence="1" id="KW-0812">Transmembrane</keyword>